<comment type="caution">
    <text evidence="2">The sequence shown here is derived from an EMBL/GenBank/DDBJ whole genome shotgun (WGS) entry which is preliminary data.</text>
</comment>
<organism evidence="2 3">
    <name type="scientific">Aurantimonas aggregata</name>
    <dbReference type="NCBI Taxonomy" id="2047720"/>
    <lineage>
        <taxon>Bacteria</taxon>
        <taxon>Pseudomonadati</taxon>
        <taxon>Pseudomonadota</taxon>
        <taxon>Alphaproteobacteria</taxon>
        <taxon>Hyphomicrobiales</taxon>
        <taxon>Aurantimonadaceae</taxon>
        <taxon>Aurantimonas</taxon>
    </lineage>
</organism>
<protein>
    <submittedName>
        <fullName evidence="2">MEKHLA domain-containing protein</fullName>
    </submittedName>
</protein>
<evidence type="ECO:0000259" key="1">
    <source>
        <dbReference type="Pfam" id="PF08670"/>
    </source>
</evidence>
<evidence type="ECO:0000313" key="3">
    <source>
        <dbReference type="Proteomes" id="UP000476332"/>
    </source>
</evidence>
<evidence type="ECO:0000313" key="2">
    <source>
        <dbReference type="EMBL" id="NDV89254.1"/>
    </source>
</evidence>
<keyword evidence="3" id="KW-1185">Reference proteome</keyword>
<dbReference type="RefSeq" id="WP_163046108.1">
    <property type="nucleotide sequence ID" value="NZ_JAAAMJ010000033.1"/>
</dbReference>
<dbReference type="InterPro" id="IPR035965">
    <property type="entry name" value="PAS-like_dom_sf"/>
</dbReference>
<name>A0A6L9MMS8_9HYPH</name>
<dbReference type="Pfam" id="PF08670">
    <property type="entry name" value="MEKHLA"/>
    <property type="match status" value="1"/>
</dbReference>
<dbReference type="EMBL" id="JAAAMJ010000033">
    <property type="protein sequence ID" value="NDV89254.1"/>
    <property type="molecule type" value="Genomic_DNA"/>
</dbReference>
<sequence>MRTVNLYSDQLALDPDFYELLVSSHARFVRDPLADFGSGPNWMYQAAPFAVVAHDAERDPKFVYANMTAQRVFGYSWKEFIALPSRLSARIENREERRYLLDAVSRNGSYVGYEGSRVKKSGEIFSMEDGVIWQLVDDHGHCYGQAAMFSRWTNVHTQNDPPAKQPAA</sequence>
<proteinExistence type="predicted"/>
<dbReference type="Proteomes" id="UP000476332">
    <property type="component" value="Unassembled WGS sequence"/>
</dbReference>
<gene>
    <name evidence="2" type="ORF">GTW51_21565</name>
</gene>
<dbReference type="InterPro" id="IPR013978">
    <property type="entry name" value="MEKHLA"/>
</dbReference>
<accession>A0A6L9MMS8</accession>
<dbReference type="AlphaFoldDB" id="A0A6L9MMS8"/>
<reference evidence="2 3" key="1">
    <citation type="submission" date="2020-01" db="EMBL/GenBank/DDBJ databases">
        <title>Genomes of bacteria type strains.</title>
        <authorList>
            <person name="Chen J."/>
            <person name="Zhu S."/>
            <person name="Chen J."/>
        </authorList>
    </citation>
    <scope>NUCLEOTIDE SEQUENCE [LARGE SCALE GENOMIC DNA]</scope>
    <source>
        <strain evidence="2 3">KCTC 52919</strain>
    </source>
</reference>
<dbReference type="SUPFAM" id="SSF55785">
    <property type="entry name" value="PYP-like sensor domain (PAS domain)"/>
    <property type="match status" value="1"/>
</dbReference>
<dbReference type="Gene3D" id="3.30.450.20">
    <property type="entry name" value="PAS domain"/>
    <property type="match status" value="1"/>
</dbReference>
<feature type="domain" description="MEKHLA" evidence="1">
    <location>
        <begin position="18"/>
        <end position="153"/>
    </location>
</feature>